<dbReference type="Pfam" id="PF00581">
    <property type="entry name" value="Rhodanese"/>
    <property type="match status" value="1"/>
</dbReference>
<gene>
    <name evidence="3" type="ORF">GB2207_05684</name>
</gene>
<evidence type="ECO:0000313" key="4">
    <source>
        <dbReference type="Proteomes" id="UP000005555"/>
    </source>
</evidence>
<sequence>MPMKPLLITAICALSFWAGAIQGDSHMIIDVRTTEEWNSGHLASAQHIELQLVAAQIEQLVPNKSQQLYLYCRSGNRSGQAKTLVEAMGYSNVINAGGVADASALLNEDIIK</sequence>
<dbReference type="SMART" id="SM00450">
    <property type="entry name" value="RHOD"/>
    <property type="match status" value="1"/>
</dbReference>
<keyword evidence="4" id="KW-1185">Reference proteome</keyword>
<protein>
    <submittedName>
        <fullName evidence="3">Rhodanese-like family protein</fullName>
    </submittedName>
</protein>
<dbReference type="InterPro" id="IPR036873">
    <property type="entry name" value="Rhodanese-like_dom_sf"/>
</dbReference>
<comment type="caution">
    <text evidence="3">The sequence shown here is derived from an EMBL/GenBank/DDBJ whole genome shotgun (WGS) entry which is preliminary data.</text>
</comment>
<organism evidence="3 4">
    <name type="scientific">gamma proteobacterium HTCC2207</name>
    <dbReference type="NCBI Taxonomy" id="314287"/>
    <lineage>
        <taxon>Bacteria</taxon>
        <taxon>Pseudomonadati</taxon>
        <taxon>Pseudomonadota</taxon>
        <taxon>Gammaproteobacteria</taxon>
        <taxon>Cellvibrionales</taxon>
        <taxon>Porticoccaceae</taxon>
        <taxon>SAR92 clade</taxon>
    </lineage>
</organism>
<feature type="chain" id="PRO_5004198137" evidence="1">
    <location>
        <begin position="21"/>
        <end position="112"/>
    </location>
</feature>
<dbReference type="Gene3D" id="3.40.250.10">
    <property type="entry name" value="Rhodanese-like domain"/>
    <property type="match status" value="1"/>
</dbReference>
<proteinExistence type="predicted"/>
<dbReference type="InterPro" id="IPR001763">
    <property type="entry name" value="Rhodanese-like_dom"/>
</dbReference>
<evidence type="ECO:0000259" key="2">
    <source>
        <dbReference type="PROSITE" id="PS50206"/>
    </source>
</evidence>
<feature type="domain" description="Rhodanese" evidence="2">
    <location>
        <begin position="22"/>
        <end position="111"/>
    </location>
</feature>
<dbReference type="PANTHER" id="PTHR45431">
    <property type="entry name" value="RHODANESE-LIKE DOMAIN-CONTAINING PROTEIN 15, CHLOROPLASTIC"/>
    <property type="match status" value="1"/>
</dbReference>
<dbReference type="eggNOG" id="COG0607">
    <property type="taxonomic scope" value="Bacteria"/>
</dbReference>
<dbReference type="CDD" id="cd00158">
    <property type="entry name" value="RHOD"/>
    <property type="match status" value="1"/>
</dbReference>
<dbReference type="EMBL" id="AAPI01000008">
    <property type="protein sequence ID" value="EAS46227.1"/>
    <property type="molecule type" value="Genomic_DNA"/>
</dbReference>
<name>Q1YPY2_9GAMM</name>
<dbReference type="STRING" id="314287.GB2207_05684"/>
<feature type="signal peptide" evidence="1">
    <location>
        <begin position="1"/>
        <end position="20"/>
    </location>
</feature>
<reference evidence="3 4" key="1">
    <citation type="submission" date="2006-03" db="EMBL/GenBank/DDBJ databases">
        <authorList>
            <person name="Giovannoni S.J."/>
            <person name="Cho J.-C."/>
            <person name="Ferriera S."/>
            <person name="Johnson J."/>
            <person name="Kravitz S."/>
            <person name="Halpern A."/>
            <person name="Remington K."/>
            <person name="Beeson K."/>
            <person name="Tran B."/>
            <person name="Rogers Y.-H."/>
            <person name="Friedman R."/>
            <person name="Venter J.C."/>
        </authorList>
    </citation>
    <scope>NUCLEOTIDE SEQUENCE [LARGE SCALE GENOMIC DNA]</scope>
    <source>
        <strain evidence="3 4">HTCC2207</strain>
    </source>
</reference>
<dbReference type="HOGENOM" id="CLU_089574_1_1_6"/>
<dbReference type="InterPro" id="IPR052367">
    <property type="entry name" value="Thiosulfate_ST/Rhodanese-like"/>
</dbReference>
<dbReference type="AlphaFoldDB" id="Q1YPY2"/>
<dbReference type="Proteomes" id="UP000005555">
    <property type="component" value="Unassembled WGS sequence"/>
</dbReference>
<dbReference type="SUPFAM" id="SSF52821">
    <property type="entry name" value="Rhodanese/Cell cycle control phosphatase"/>
    <property type="match status" value="1"/>
</dbReference>
<evidence type="ECO:0000256" key="1">
    <source>
        <dbReference type="SAM" id="SignalP"/>
    </source>
</evidence>
<dbReference type="PANTHER" id="PTHR45431:SF3">
    <property type="entry name" value="RHODANESE-LIKE DOMAIN-CONTAINING PROTEIN 15, CHLOROPLASTIC"/>
    <property type="match status" value="1"/>
</dbReference>
<keyword evidence="1" id="KW-0732">Signal</keyword>
<accession>Q1YPY2</accession>
<evidence type="ECO:0000313" key="3">
    <source>
        <dbReference type="EMBL" id="EAS46227.1"/>
    </source>
</evidence>
<dbReference type="PROSITE" id="PS50206">
    <property type="entry name" value="RHODANESE_3"/>
    <property type="match status" value="1"/>
</dbReference>